<dbReference type="InterPro" id="IPR007730">
    <property type="entry name" value="SPOR-like_dom"/>
</dbReference>
<feature type="compositionally biased region" description="Basic and acidic residues" evidence="1">
    <location>
        <begin position="84"/>
        <end position="102"/>
    </location>
</feature>
<dbReference type="Gene3D" id="3.30.70.1070">
    <property type="entry name" value="Sporulation related repeat"/>
    <property type="match status" value="1"/>
</dbReference>
<keyword evidence="2" id="KW-0812">Transmembrane</keyword>
<feature type="region of interest" description="Disordered" evidence="1">
    <location>
        <begin position="1"/>
        <end position="36"/>
    </location>
</feature>
<feature type="transmembrane region" description="Helical" evidence="2">
    <location>
        <begin position="45"/>
        <end position="63"/>
    </location>
</feature>
<dbReference type="OrthoDB" id="8558195at2"/>
<gene>
    <name evidence="4" type="ORF">AU255_17770</name>
</gene>
<protein>
    <recommendedName>
        <fullName evidence="3">SPOR domain-containing protein</fullName>
    </recommendedName>
</protein>
<feature type="compositionally biased region" description="Basic and acidic residues" evidence="1">
    <location>
        <begin position="1"/>
        <end position="16"/>
    </location>
</feature>
<sequence length="224" mass="25529">MARDYKYRANKADQPPKRQPTKANKRSSATRTRANTANNQAGVPVWRWLLAFILVGLFAYFLYSLSLTPTTDQPSRVTKPLARQVEKATPEKAPEPVKSVKKEPEKQEIQYDFYTILPEAEFVIPDHEVKTRKREERVGKAKSGVQYSVQAGAFRQYKDADSLKAKLIMMGFSPQIEKAVIGAMTWYRVKMGPYNQMASVDAIQSRLKSNNMDALVIEVKNNRK</sequence>
<evidence type="ECO:0000313" key="5">
    <source>
        <dbReference type="Proteomes" id="UP000191980"/>
    </source>
</evidence>
<reference evidence="4 5" key="1">
    <citation type="submission" date="2015-12" db="EMBL/GenBank/DDBJ databases">
        <authorList>
            <person name="Shamseldin A."/>
            <person name="Moawad H."/>
            <person name="Abd El-Rahim W.M."/>
            <person name="Sadowsky M.J."/>
        </authorList>
    </citation>
    <scope>NUCLEOTIDE SEQUENCE [LARGE SCALE GENOMIC DNA]</scope>
    <source>
        <strain evidence="4 5">WF1</strain>
    </source>
</reference>
<dbReference type="InterPro" id="IPR036680">
    <property type="entry name" value="SPOR-like_sf"/>
</dbReference>
<evidence type="ECO:0000256" key="1">
    <source>
        <dbReference type="SAM" id="MobiDB-lite"/>
    </source>
</evidence>
<dbReference type="PANTHER" id="PTHR38687">
    <property type="entry name" value="CELL DIVISION PROTEIN DEDD-RELATED"/>
    <property type="match status" value="1"/>
</dbReference>
<feature type="domain" description="SPOR" evidence="3">
    <location>
        <begin position="141"/>
        <end position="221"/>
    </location>
</feature>
<accession>A0A1V8M182</accession>
<keyword evidence="2" id="KW-0472">Membrane</keyword>
<evidence type="ECO:0000259" key="3">
    <source>
        <dbReference type="PROSITE" id="PS51724"/>
    </source>
</evidence>
<dbReference type="GO" id="GO:0032153">
    <property type="term" value="C:cell division site"/>
    <property type="evidence" value="ECO:0007669"/>
    <property type="project" value="TreeGrafter"/>
</dbReference>
<dbReference type="PANTHER" id="PTHR38687:SF1">
    <property type="entry name" value="CELL DIVISION PROTEIN DEDD"/>
    <property type="match status" value="1"/>
</dbReference>
<feature type="region of interest" description="Disordered" evidence="1">
    <location>
        <begin position="71"/>
        <end position="102"/>
    </location>
</feature>
<dbReference type="SUPFAM" id="SSF110997">
    <property type="entry name" value="Sporulation related repeat"/>
    <property type="match status" value="1"/>
</dbReference>
<dbReference type="Pfam" id="PF05036">
    <property type="entry name" value="SPOR"/>
    <property type="match status" value="1"/>
</dbReference>
<dbReference type="InterPro" id="IPR052521">
    <property type="entry name" value="Cell_div_SPOR-domain"/>
</dbReference>
<organism evidence="4 5">
    <name type="scientific">Methyloprofundus sedimenti</name>
    <dbReference type="NCBI Taxonomy" id="1420851"/>
    <lineage>
        <taxon>Bacteria</taxon>
        <taxon>Pseudomonadati</taxon>
        <taxon>Pseudomonadota</taxon>
        <taxon>Gammaproteobacteria</taxon>
        <taxon>Methylococcales</taxon>
        <taxon>Methylococcaceae</taxon>
        <taxon>Methyloprofundus</taxon>
    </lineage>
</organism>
<dbReference type="PROSITE" id="PS51724">
    <property type="entry name" value="SPOR"/>
    <property type="match status" value="1"/>
</dbReference>
<dbReference type="GO" id="GO:0032506">
    <property type="term" value="P:cytokinetic process"/>
    <property type="evidence" value="ECO:0007669"/>
    <property type="project" value="TreeGrafter"/>
</dbReference>
<dbReference type="STRING" id="1420851.AU255_17770"/>
<dbReference type="Proteomes" id="UP000191980">
    <property type="component" value="Unassembled WGS sequence"/>
</dbReference>
<evidence type="ECO:0000313" key="4">
    <source>
        <dbReference type="EMBL" id="OQK15321.1"/>
    </source>
</evidence>
<name>A0A1V8M182_9GAMM</name>
<dbReference type="GO" id="GO:0042834">
    <property type="term" value="F:peptidoglycan binding"/>
    <property type="evidence" value="ECO:0007669"/>
    <property type="project" value="InterPro"/>
</dbReference>
<keyword evidence="2" id="KW-1133">Transmembrane helix</keyword>
<feature type="compositionally biased region" description="Polar residues" evidence="1">
    <location>
        <begin position="26"/>
        <end position="36"/>
    </location>
</feature>
<keyword evidence="5" id="KW-1185">Reference proteome</keyword>
<dbReference type="EMBL" id="LPUF01000004">
    <property type="protein sequence ID" value="OQK15321.1"/>
    <property type="molecule type" value="Genomic_DNA"/>
</dbReference>
<comment type="caution">
    <text evidence="4">The sequence shown here is derived from an EMBL/GenBank/DDBJ whole genome shotgun (WGS) entry which is preliminary data.</text>
</comment>
<evidence type="ECO:0000256" key="2">
    <source>
        <dbReference type="SAM" id="Phobius"/>
    </source>
</evidence>
<dbReference type="RefSeq" id="WP_080524268.1">
    <property type="nucleotide sequence ID" value="NZ_LPUF01000004.1"/>
</dbReference>
<dbReference type="AlphaFoldDB" id="A0A1V8M182"/>
<proteinExistence type="predicted"/>
<dbReference type="GO" id="GO:0030428">
    <property type="term" value="C:cell septum"/>
    <property type="evidence" value="ECO:0007669"/>
    <property type="project" value="TreeGrafter"/>
</dbReference>